<accession>A0ABU3PIG5</accession>
<evidence type="ECO:0000259" key="2">
    <source>
        <dbReference type="Pfam" id="PF07589"/>
    </source>
</evidence>
<evidence type="ECO:0000256" key="1">
    <source>
        <dbReference type="SAM" id="SignalP"/>
    </source>
</evidence>
<keyword evidence="4" id="KW-1185">Reference proteome</keyword>
<name>A0ABU3PIG5_9BURK</name>
<keyword evidence="1" id="KW-0732">Signal</keyword>
<feature type="chain" id="PRO_5046315172" evidence="1">
    <location>
        <begin position="38"/>
        <end position="1042"/>
    </location>
</feature>
<dbReference type="SUPFAM" id="SSF51126">
    <property type="entry name" value="Pectin lyase-like"/>
    <property type="match status" value="1"/>
</dbReference>
<evidence type="ECO:0000313" key="3">
    <source>
        <dbReference type="EMBL" id="MDT9002344.1"/>
    </source>
</evidence>
<dbReference type="Gene3D" id="2.160.20.10">
    <property type="entry name" value="Single-stranded right-handed beta-helix, Pectin lyase-like"/>
    <property type="match status" value="1"/>
</dbReference>
<comment type="caution">
    <text evidence="3">The sequence shown here is derived from an EMBL/GenBank/DDBJ whole genome shotgun (WGS) entry which is preliminary data.</text>
</comment>
<gene>
    <name evidence="3" type="ORF">RQP53_23890</name>
</gene>
<feature type="signal peptide" evidence="1">
    <location>
        <begin position="1"/>
        <end position="37"/>
    </location>
</feature>
<evidence type="ECO:0000313" key="4">
    <source>
        <dbReference type="Proteomes" id="UP001246372"/>
    </source>
</evidence>
<dbReference type="InterPro" id="IPR013424">
    <property type="entry name" value="Ice-binding_C"/>
</dbReference>
<dbReference type="EMBL" id="JAVXZY010000014">
    <property type="protein sequence ID" value="MDT9002344.1"/>
    <property type="molecule type" value="Genomic_DNA"/>
</dbReference>
<feature type="domain" description="Ice-binding protein C-terminal" evidence="2">
    <location>
        <begin position="1013"/>
        <end position="1035"/>
    </location>
</feature>
<dbReference type="NCBIfam" id="TIGR02595">
    <property type="entry name" value="PEP_CTERM"/>
    <property type="match status" value="1"/>
</dbReference>
<protein>
    <submittedName>
        <fullName evidence="3">PEP-CTERM sorting domain-containing protein</fullName>
    </submittedName>
</protein>
<dbReference type="InterPro" id="IPR012334">
    <property type="entry name" value="Pectin_lyas_fold"/>
</dbReference>
<organism evidence="3 4">
    <name type="scientific">Roseateles aquae</name>
    <dbReference type="NCBI Taxonomy" id="3077235"/>
    <lineage>
        <taxon>Bacteria</taxon>
        <taxon>Pseudomonadati</taxon>
        <taxon>Pseudomonadota</taxon>
        <taxon>Betaproteobacteria</taxon>
        <taxon>Burkholderiales</taxon>
        <taxon>Sphaerotilaceae</taxon>
        <taxon>Roseateles</taxon>
    </lineage>
</organism>
<proteinExistence type="predicted"/>
<sequence>MNKPSASPHRQPTGPRSPLRPLCLAIAVLCSAGLADAADLSWKGGKTNGSDSLTGRMSIGANWNQNAQPAPGDTLHFGSSSYTTVTNDLGYRIYNQLSFEAGASAYTLQGVGNNIGLTNGIVNKSSNVQLLDWGLTAGFVISANQTWDGGTAGMSITGGMDQQHDLTLSNKVAYKQLGATAVGYVPGSPVTLTINSGSSHSTAAAVTVGGVSPTSSGIINVHGVGSSFSVGTDLNLGDVGSGTLLIDAGASATSKSLVMGKSGTAKLTVDGAGSSFNVVDATYNNSDVIVSGGGKFTATGNMGPGFVPNVNSSVTVKDTGTLFKALTGFYLGIRGNGLMQVSNGAAAETPNLFIGDNGNGGVGVLEVSGVGSTLKAQVVNARAGLLNVASGAQFQVSNWMTLGQAGDASFAASVGGSGALLSVANALSVGSAGAGRVDILGDGTLDVGQLVIGSSGVVNLQGGTLRMTTGKLSGTLNWDSGTLNFKANYATGDFLGHDMVLSAGQILKGDAQIRVGAGDSLSFAGGVLQANGFLTDANGSATVGRSSSLTATNIQNNGRLVMDGGSVNGSLVNAGTMSGSGYLRANLGQGGFNNGGRFDQGDYVELANSASNTNSGVWTLGKGGVLQLNSSNLNNQGSMTLAGASIAAFDANSTLSNGANGSISGNGTISAKFANQGTVIVDGGKLSIDKGFSNGGQIQLTSAIATLSGGTIANSGRIEGLGQIGNTINNQGMISAKGGTLTLAASVGNSGTLTVGRDATLLLTQGLQPNTGKIQLAGGTFDNNGRALINQAGAVISGYGDLRSGALSNSGLVLLSGGVSAVYADVVANADSQIILSGNSNTTFYGTVEVKNGAELRVSEGSVATFAAAVKQRNGADVNGDGKMYYEGGLSIGNSPGYGYIQGSVTFASSNKYFAEIGGVDPCTALSCAAGAPLLDSSFDKLVVGGKLKLGGTLVLTSWNGFVAQAGQSFDLLDWGSASGSFKSIDATGFMHAAGTQLDYSQLYTHGEIRVTAVPEPHSYALMLAGIGLLAWRRRKNSAETS</sequence>
<dbReference type="Proteomes" id="UP001246372">
    <property type="component" value="Unassembled WGS sequence"/>
</dbReference>
<dbReference type="RefSeq" id="WP_315653237.1">
    <property type="nucleotide sequence ID" value="NZ_JAVXZY010000014.1"/>
</dbReference>
<dbReference type="InterPro" id="IPR011050">
    <property type="entry name" value="Pectin_lyase_fold/virulence"/>
</dbReference>
<dbReference type="Pfam" id="PF07589">
    <property type="entry name" value="PEP-CTERM"/>
    <property type="match status" value="1"/>
</dbReference>
<reference evidence="3" key="1">
    <citation type="submission" date="2023-09" db="EMBL/GenBank/DDBJ databases">
        <title>Paucibacter sp. APW11 Genome sequencing and assembly.</title>
        <authorList>
            <person name="Kim I."/>
        </authorList>
    </citation>
    <scope>NUCLEOTIDE SEQUENCE</scope>
    <source>
        <strain evidence="3">APW11</strain>
    </source>
</reference>